<dbReference type="GO" id="GO:0005886">
    <property type="term" value="C:plasma membrane"/>
    <property type="evidence" value="ECO:0007669"/>
    <property type="project" value="UniProtKB-SubCell"/>
</dbReference>
<keyword evidence="15 24" id="KW-0472">Membrane</keyword>
<keyword evidence="12 25" id="KW-0548">Nucleotidyltransferase</keyword>
<protein>
    <recommendedName>
        <fullName evidence="7">Phosphatidate cytidylyltransferase</fullName>
        <ecNumber evidence="6">2.7.7.41</ecNumber>
    </recommendedName>
    <alternativeName>
        <fullName evidence="20">CDP-DAG synthase</fullName>
    </alternativeName>
    <alternativeName>
        <fullName evidence="22">CDP-DG synthase</fullName>
    </alternativeName>
    <alternativeName>
        <fullName evidence="18">CDP-diacylglycerol synthase</fullName>
    </alternativeName>
    <alternativeName>
        <fullName evidence="21">CDP-diglyceride pyrophosphorylase</fullName>
    </alternativeName>
    <alternativeName>
        <fullName evidence="23">CDP-diglyceride synthase</fullName>
    </alternativeName>
    <alternativeName>
        <fullName evidence="19">CTP:phosphatidate cytidylyltransferase</fullName>
    </alternativeName>
</protein>
<comment type="pathway">
    <text evidence="3">Phospholipid metabolism; CDP-diacylglycerol biosynthesis; CDP-diacylglycerol from sn-glycerol 3-phosphate: step 3/3.</text>
</comment>
<dbReference type="STRING" id="1679444.PYTT_0281"/>
<keyword evidence="14" id="KW-0443">Lipid metabolism</keyword>
<dbReference type="Proteomes" id="UP000176204">
    <property type="component" value="Chromosome I"/>
</dbReference>
<dbReference type="EC" id="2.7.7.41" evidence="6"/>
<evidence type="ECO:0000256" key="19">
    <source>
        <dbReference type="ARBA" id="ARBA00031825"/>
    </source>
</evidence>
<evidence type="ECO:0000256" key="6">
    <source>
        <dbReference type="ARBA" id="ARBA00012487"/>
    </source>
</evidence>
<dbReference type="RefSeq" id="WP_067772654.1">
    <property type="nucleotide sequence ID" value="NZ_LIGX01000002.1"/>
</dbReference>
<feature type="transmembrane region" description="Helical" evidence="24">
    <location>
        <begin position="223"/>
        <end position="243"/>
    </location>
</feature>
<dbReference type="OrthoDB" id="9799199at2"/>
<gene>
    <name evidence="25" type="ORF">PYTT_0281</name>
</gene>
<evidence type="ECO:0000256" key="16">
    <source>
        <dbReference type="ARBA" id="ARBA00023209"/>
    </source>
</evidence>
<evidence type="ECO:0000256" key="5">
    <source>
        <dbReference type="ARBA" id="ARBA00010185"/>
    </source>
</evidence>
<evidence type="ECO:0000256" key="11">
    <source>
        <dbReference type="ARBA" id="ARBA00022692"/>
    </source>
</evidence>
<evidence type="ECO:0000256" key="24">
    <source>
        <dbReference type="SAM" id="Phobius"/>
    </source>
</evidence>
<dbReference type="PATRIC" id="fig|1679444.3.peg.459"/>
<evidence type="ECO:0000256" key="21">
    <source>
        <dbReference type="ARBA" id="ARBA00032396"/>
    </source>
</evidence>
<name>A0A1C7PF35_9BACT</name>
<dbReference type="PANTHER" id="PTHR46382">
    <property type="entry name" value="PHOSPHATIDATE CYTIDYLYLTRANSFERASE"/>
    <property type="match status" value="1"/>
</dbReference>
<keyword evidence="11 24" id="KW-0812">Transmembrane</keyword>
<organism evidence="25 26">
    <name type="scientific">Akkermansia glycaniphila</name>
    <dbReference type="NCBI Taxonomy" id="1679444"/>
    <lineage>
        <taxon>Bacteria</taxon>
        <taxon>Pseudomonadati</taxon>
        <taxon>Verrucomicrobiota</taxon>
        <taxon>Verrucomicrobiia</taxon>
        <taxon>Verrucomicrobiales</taxon>
        <taxon>Akkermansiaceae</taxon>
        <taxon>Akkermansia</taxon>
    </lineage>
</organism>
<evidence type="ECO:0000256" key="3">
    <source>
        <dbReference type="ARBA" id="ARBA00005119"/>
    </source>
</evidence>
<feature type="transmembrane region" description="Helical" evidence="24">
    <location>
        <begin position="249"/>
        <end position="271"/>
    </location>
</feature>
<evidence type="ECO:0000256" key="14">
    <source>
        <dbReference type="ARBA" id="ARBA00023098"/>
    </source>
</evidence>
<keyword evidence="10 25" id="KW-0808">Transferase</keyword>
<evidence type="ECO:0000256" key="20">
    <source>
        <dbReference type="ARBA" id="ARBA00032253"/>
    </source>
</evidence>
<evidence type="ECO:0000256" key="8">
    <source>
        <dbReference type="ARBA" id="ARBA00022475"/>
    </source>
</evidence>
<reference evidence="26" key="1">
    <citation type="submission" date="2016-09" db="EMBL/GenBank/DDBJ databases">
        <authorList>
            <person name="Koehorst J."/>
        </authorList>
    </citation>
    <scope>NUCLEOTIDE SEQUENCE [LARGE SCALE GENOMIC DNA]</scope>
</reference>
<evidence type="ECO:0000256" key="1">
    <source>
        <dbReference type="ARBA" id="ARBA00001698"/>
    </source>
</evidence>
<evidence type="ECO:0000256" key="9">
    <source>
        <dbReference type="ARBA" id="ARBA00022516"/>
    </source>
</evidence>
<dbReference type="GO" id="GO:0004605">
    <property type="term" value="F:phosphatidate cytidylyltransferase activity"/>
    <property type="evidence" value="ECO:0007669"/>
    <property type="project" value="UniProtKB-EC"/>
</dbReference>
<dbReference type="PANTHER" id="PTHR46382:SF1">
    <property type="entry name" value="PHOSPHATIDATE CYTIDYLYLTRANSFERASE"/>
    <property type="match status" value="1"/>
</dbReference>
<evidence type="ECO:0000256" key="23">
    <source>
        <dbReference type="ARBA" id="ARBA00033406"/>
    </source>
</evidence>
<comment type="catalytic activity">
    <reaction evidence="1">
        <text>a 1,2-diacyl-sn-glycero-3-phosphate + CTP + H(+) = a CDP-1,2-diacyl-sn-glycerol + diphosphate</text>
        <dbReference type="Rhea" id="RHEA:16229"/>
        <dbReference type="ChEBI" id="CHEBI:15378"/>
        <dbReference type="ChEBI" id="CHEBI:33019"/>
        <dbReference type="ChEBI" id="CHEBI:37563"/>
        <dbReference type="ChEBI" id="CHEBI:58332"/>
        <dbReference type="ChEBI" id="CHEBI:58608"/>
        <dbReference type="EC" id="2.7.7.41"/>
    </reaction>
</comment>
<evidence type="ECO:0000256" key="2">
    <source>
        <dbReference type="ARBA" id="ARBA00004651"/>
    </source>
</evidence>
<evidence type="ECO:0000256" key="22">
    <source>
        <dbReference type="ARBA" id="ARBA00032743"/>
    </source>
</evidence>
<dbReference type="EMBL" id="LT629973">
    <property type="protein sequence ID" value="SEH72892.1"/>
    <property type="molecule type" value="Genomic_DNA"/>
</dbReference>
<evidence type="ECO:0000256" key="15">
    <source>
        <dbReference type="ARBA" id="ARBA00023136"/>
    </source>
</evidence>
<proteinExistence type="inferred from homology"/>
<accession>A0A1C7PF35</accession>
<feature type="transmembrane region" description="Helical" evidence="24">
    <location>
        <begin position="34"/>
        <end position="51"/>
    </location>
</feature>
<dbReference type="GO" id="GO:0016024">
    <property type="term" value="P:CDP-diacylglycerol biosynthetic process"/>
    <property type="evidence" value="ECO:0007669"/>
    <property type="project" value="TreeGrafter"/>
</dbReference>
<sequence>MTPKLKTFLERLFSTVILLTLVGGVLWWNSVWGYAILICLLCNLTTIEWYAMLKEKKDYAQRWLVLAAGLPYPWLLFLLGHFSIKETWCLYCDTPHVRSIDTTQAVTAFSAFAFFAVALVAVVSFVWEMRRPIEADRALRSVGTTLLAFIYPVWMFSFALAFLIAEAHGAHLADSAVGMLLWIILVTKLTDICAYVSGVLIGGKIFGDRKMIPHISPKKTWEGFIGSLLLTTAAGFGLATVLMPAALHYPWILASIIIIIALLAVIGDLAGSLIKRSLAVKDSGSLLPGIGGIFDLIDSPAFTVSMIVGGGISLGAFCANVLHLF</sequence>
<comment type="similarity">
    <text evidence="5">Belongs to the CDS family.</text>
</comment>
<comment type="subcellular location">
    <subcellularLocation>
        <location evidence="2">Cell membrane</location>
        <topology evidence="2">Multi-pass membrane protein</topology>
    </subcellularLocation>
</comment>
<dbReference type="KEGG" id="agl:PYTT_0281"/>
<keyword evidence="8" id="KW-1003">Cell membrane</keyword>
<keyword evidence="13 24" id="KW-1133">Transmembrane helix</keyword>
<keyword evidence="9" id="KW-0444">Lipid biosynthesis</keyword>
<evidence type="ECO:0000256" key="4">
    <source>
        <dbReference type="ARBA" id="ARBA00005189"/>
    </source>
</evidence>
<evidence type="ECO:0000313" key="25">
    <source>
        <dbReference type="EMBL" id="SEH72892.1"/>
    </source>
</evidence>
<evidence type="ECO:0000256" key="17">
    <source>
        <dbReference type="ARBA" id="ARBA00023264"/>
    </source>
</evidence>
<evidence type="ECO:0000256" key="12">
    <source>
        <dbReference type="ARBA" id="ARBA00022695"/>
    </source>
</evidence>
<keyword evidence="26" id="KW-1185">Reference proteome</keyword>
<evidence type="ECO:0000313" key="26">
    <source>
        <dbReference type="Proteomes" id="UP000176204"/>
    </source>
</evidence>
<evidence type="ECO:0000256" key="7">
    <source>
        <dbReference type="ARBA" id="ARBA00019373"/>
    </source>
</evidence>
<feature type="transmembrane region" description="Helical" evidence="24">
    <location>
        <begin position="63"/>
        <end position="84"/>
    </location>
</feature>
<feature type="transmembrane region" description="Helical" evidence="24">
    <location>
        <begin position="104"/>
        <end position="127"/>
    </location>
</feature>
<evidence type="ECO:0000256" key="18">
    <source>
        <dbReference type="ARBA" id="ARBA00029893"/>
    </source>
</evidence>
<feature type="transmembrane region" description="Helical" evidence="24">
    <location>
        <begin position="177"/>
        <end position="202"/>
    </location>
</feature>
<dbReference type="Pfam" id="PF01148">
    <property type="entry name" value="CTP_transf_1"/>
    <property type="match status" value="1"/>
</dbReference>
<feature type="transmembrane region" description="Helical" evidence="24">
    <location>
        <begin position="12"/>
        <end position="28"/>
    </location>
</feature>
<comment type="pathway">
    <text evidence="4">Lipid metabolism.</text>
</comment>
<evidence type="ECO:0000256" key="10">
    <source>
        <dbReference type="ARBA" id="ARBA00022679"/>
    </source>
</evidence>
<dbReference type="AlphaFoldDB" id="A0A1C7PF35"/>
<evidence type="ECO:0000256" key="13">
    <source>
        <dbReference type="ARBA" id="ARBA00022989"/>
    </source>
</evidence>
<keyword evidence="16" id="KW-0594">Phospholipid biosynthesis</keyword>
<feature type="transmembrane region" description="Helical" evidence="24">
    <location>
        <begin position="139"/>
        <end position="165"/>
    </location>
</feature>
<keyword evidence="17" id="KW-1208">Phospholipid metabolism</keyword>